<feature type="transmembrane region" description="Helical" evidence="1">
    <location>
        <begin position="60"/>
        <end position="79"/>
    </location>
</feature>
<dbReference type="Proteomes" id="UP000018372">
    <property type="component" value="Unassembled WGS sequence"/>
</dbReference>
<dbReference type="EMBL" id="CBAT010000198">
    <property type="protein sequence ID" value="CCZ87947.1"/>
    <property type="molecule type" value="Genomic_DNA"/>
</dbReference>
<gene>
    <name evidence="2" type="ORF">BN536_00263</name>
</gene>
<comment type="caution">
    <text evidence="2">The sequence shown here is derived from an EMBL/GenBank/DDBJ whole genome shotgun (WGS) entry which is preliminary data.</text>
</comment>
<keyword evidence="1" id="KW-0812">Transmembrane</keyword>
<organism evidence="2 3">
    <name type="scientific">Phocaeicola plebeius CAG:211</name>
    <dbReference type="NCBI Taxonomy" id="1263052"/>
    <lineage>
        <taxon>Bacteria</taxon>
        <taxon>Pseudomonadati</taxon>
        <taxon>Bacteroidota</taxon>
        <taxon>Bacteroidia</taxon>
        <taxon>Bacteroidales</taxon>
        <taxon>Bacteroidaceae</taxon>
        <taxon>Phocaeicola</taxon>
    </lineage>
</organism>
<sequence>MINKFMEWLSNDIGLPWFIVIIIIIVIFILSIVLFQNIYDKLNDYMTNSRFKKQWETFNAIAMLVICISLLTIIIVSNIKSCMRNVDSDKYEEPYIRGHGH</sequence>
<proteinExistence type="predicted"/>
<reference evidence="2" key="1">
    <citation type="submission" date="2012-11" db="EMBL/GenBank/DDBJ databases">
        <title>Dependencies among metagenomic species, viruses, plasmids and units of genetic variation.</title>
        <authorList>
            <person name="Nielsen H.B."/>
            <person name="Almeida M."/>
            <person name="Juncker A.S."/>
            <person name="Rasmussen S."/>
            <person name="Li J."/>
            <person name="Sunagawa S."/>
            <person name="Plichta D."/>
            <person name="Gautier L."/>
            <person name="Le Chatelier E."/>
            <person name="Peletier E."/>
            <person name="Bonde I."/>
            <person name="Nielsen T."/>
            <person name="Manichanh C."/>
            <person name="Arumugam M."/>
            <person name="Batto J."/>
            <person name="Santos M.B.Q.D."/>
            <person name="Blom N."/>
            <person name="Borruel N."/>
            <person name="Burgdorf K.S."/>
            <person name="Boumezbeur F."/>
            <person name="Casellas F."/>
            <person name="Dore J."/>
            <person name="Guarner F."/>
            <person name="Hansen T."/>
            <person name="Hildebrand F."/>
            <person name="Kaas R.S."/>
            <person name="Kennedy S."/>
            <person name="Kristiansen K."/>
            <person name="Kultima J.R."/>
            <person name="Leonard P."/>
            <person name="Levenez F."/>
            <person name="Lund O."/>
            <person name="Moumen B."/>
            <person name="Le Paslier D."/>
            <person name="Pons N."/>
            <person name="Pedersen O."/>
            <person name="Prifti E."/>
            <person name="Qin J."/>
            <person name="Raes J."/>
            <person name="Tap J."/>
            <person name="Tims S."/>
            <person name="Ussery D.W."/>
            <person name="Yamada T."/>
            <person name="MetaHit consortium"/>
            <person name="Renault P."/>
            <person name="Sicheritz-Ponten T."/>
            <person name="Bork P."/>
            <person name="Wang J."/>
            <person name="Brunak S."/>
            <person name="Ehrlich S.D."/>
        </authorList>
    </citation>
    <scope>NUCLEOTIDE SEQUENCE [LARGE SCALE GENOMIC DNA]</scope>
</reference>
<evidence type="ECO:0000256" key="1">
    <source>
        <dbReference type="SAM" id="Phobius"/>
    </source>
</evidence>
<name>R5W5J6_9BACT</name>
<dbReference type="AlphaFoldDB" id="R5W5J6"/>
<protein>
    <submittedName>
        <fullName evidence="2">Uncharacterized protein</fullName>
    </submittedName>
</protein>
<keyword evidence="1" id="KW-1133">Transmembrane helix</keyword>
<keyword evidence="1" id="KW-0472">Membrane</keyword>
<evidence type="ECO:0000313" key="3">
    <source>
        <dbReference type="Proteomes" id="UP000018372"/>
    </source>
</evidence>
<feature type="transmembrane region" description="Helical" evidence="1">
    <location>
        <begin position="15"/>
        <end position="39"/>
    </location>
</feature>
<accession>R5W5J6</accession>
<evidence type="ECO:0000313" key="2">
    <source>
        <dbReference type="EMBL" id="CCZ87947.1"/>
    </source>
</evidence>